<dbReference type="InterPro" id="IPR006175">
    <property type="entry name" value="YjgF/YER057c/UK114"/>
</dbReference>
<evidence type="ECO:0000313" key="3">
    <source>
        <dbReference type="Proteomes" id="UP001337305"/>
    </source>
</evidence>
<dbReference type="Gene3D" id="3.30.1330.40">
    <property type="entry name" value="RutC-like"/>
    <property type="match status" value="2"/>
</dbReference>
<proteinExistence type="predicted"/>
<dbReference type="PANTHER" id="PTHR11803:SF59">
    <property type="entry name" value="ENDORIBONUCLEASE"/>
    <property type="match status" value="1"/>
</dbReference>
<dbReference type="Pfam" id="PF21168">
    <property type="entry name" value="FkbO_Hyg5-like_N"/>
    <property type="match status" value="1"/>
</dbReference>
<accession>A0ABU7XZA8</accession>
<dbReference type="Proteomes" id="UP001337305">
    <property type="component" value="Unassembled WGS sequence"/>
</dbReference>
<name>A0ABU7XZA8_9FLAO</name>
<sequence>MLDLKFEYAYSSVTGSFKTAFMDAFSKIEQEECLLKMSVFFASNSEENYFENLDFIREKGQAKFGSNMMGISYVSQKPLNSELIIELILAKKESEVLYTSYNDVSYAKVGVGDEKMLFISGIHGKKDQTIPQQSRAIFRVIRAVLEFENMPISSIVRQWNYIPDITRFEKDFQHYQQFNDARTLFYEGVNWKKGFPAATGIGTRYAPLLIDVIAMKGHLGEFPLMNSKQVNAHIYSNDVLLGAGDSVLKQRSTPKFERAKLIEEKQSVSVFVSGTAAIVGEESLALNNASEQTNITIDNIKNLISKEALSFCEPKLEFIRVYVKNPPDYGAVKRVCESRLSDVPAVYVEADICREELLVEIEAFAKVTV</sequence>
<evidence type="ECO:0000313" key="2">
    <source>
        <dbReference type="EMBL" id="MEF3836074.1"/>
    </source>
</evidence>
<organism evidence="2 3">
    <name type="scientific">Flavivirga spongiicola</name>
    <dbReference type="NCBI Taxonomy" id="421621"/>
    <lineage>
        <taxon>Bacteria</taxon>
        <taxon>Pseudomonadati</taxon>
        <taxon>Bacteroidota</taxon>
        <taxon>Flavobacteriia</taxon>
        <taxon>Flavobacteriales</taxon>
        <taxon>Flavobacteriaceae</taxon>
        <taxon>Flavivirga</taxon>
    </lineage>
</organism>
<comment type="caution">
    <text evidence="2">The sequence shown here is derived from an EMBL/GenBank/DDBJ whole genome shotgun (WGS) entry which is preliminary data.</text>
</comment>
<dbReference type="InterPro" id="IPR049368">
    <property type="entry name" value="FkbO_Hyg5-like_N"/>
</dbReference>
<gene>
    <name evidence="2" type="ORF">N1F79_23325</name>
</gene>
<evidence type="ECO:0000259" key="1">
    <source>
        <dbReference type="Pfam" id="PF21168"/>
    </source>
</evidence>
<dbReference type="EMBL" id="JAODOP010000004">
    <property type="protein sequence ID" value="MEF3836074.1"/>
    <property type="molecule type" value="Genomic_DNA"/>
</dbReference>
<feature type="domain" description="Chorismatase FkbO/Hyg5-like N-terminal" evidence="1">
    <location>
        <begin position="112"/>
        <end position="214"/>
    </location>
</feature>
<dbReference type="SUPFAM" id="SSF55298">
    <property type="entry name" value="YjgF-like"/>
    <property type="match status" value="2"/>
</dbReference>
<dbReference type="RefSeq" id="WP_303308349.1">
    <property type="nucleotide sequence ID" value="NZ_JAODOP010000004.1"/>
</dbReference>
<reference evidence="2 3" key="1">
    <citation type="submission" date="2022-09" db="EMBL/GenBank/DDBJ databases">
        <title>Genome sequencing of Flavivirga sp. MEBiC05379.</title>
        <authorList>
            <person name="Oh H.-M."/>
            <person name="Kwon K.K."/>
            <person name="Park M.J."/>
            <person name="Yang S.-H."/>
        </authorList>
    </citation>
    <scope>NUCLEOTIDE SEQUENCE [LARGE SCALE GENOMIC DNA]</scope>
    <source>
        <strain evidence="2 3">MEBiC05379</strain>
    </source>
</reference>
<dbReference type="PANTHER" id="PTHR11803">
    <property type="entry name" value="2-IMINOBUTANOATE/2-IMINOPROPANOATE DEAMINASE RIDA"/>
    <property type="match status" value="1"/>
</dbReference>
<protein>
    <recommendedName>
        <fullName evidence="1">Chorismatase FkbO/Hyg5-like N-terminal domain-containing protein</fullName>
    </recommendedName>
</protein>
<dbReference type="InterPro" id="IPR035959">
    <property type="entry name" value="RutC-like_sf"/>
</dbReference>
<keyword evidence="3" id="KW-1185">Reference proteome</keyword>